<dbReference type="EMBL" id="SRPW01001812">
    <property type="protein sequence ID" value="KAG5998919.1"/>
    <property type="molecule type" value="Genomic_DNA"/>
</dbReference>
<feature type="region of interest" description="Disordered" evidence="1">
    <location>
        <begin position="26"/>
        <end position="267"/>
    </location>
</feature>
<feature type="compositionally biased region" description="Basic and acidic residues" evidence="1">
    <location>
        <begin position="236"/>
        <end position="247"/>
    </location>
</feature>
<feature type="compositionally biased region" description="Acidic residues" evidence="1">
    <location>
        <begin position="87"/>
        <end position="116"/>
    </location>
</feature>
<dbReference type="OrthoDB" id="5242320at2759"/>
<reference evidence="2" key="1">
    <citation type="journal article" date="2020" name="bioRxiv">
        <title>Whole genome comparisons of ergot fungi reveals the divergence and evolution of species within the genus Claviceps are the result of varying mechanisms driving genome evolution and host range expansion.</title>
        <authorList>
            <person name="Wyka S.A."/>
            <person name="Mondo S.J."/>
            <person name="Liu M."/>
            <person name="Dettman J."/>
            <person name="Nalam V."/>
            <person name="Broders K.D."/>
        </authorList>
    </citation>
    <scope>NUCLEOTIDE SEQUENCE</scope>
    <source>
        <strain evidence="2">CCC 602</strain>
    </source>
</reference>
<organism evidence="2 3">
    <name type="scientific">Claviceps pusilla</name>
    <dbReference type="NCBI Taxonomy" id="123648"/>
    <lineage>
        <taxon>Eukaryota</taxon>
        <taxon>Fungi</taxon>
        <taxon>Dikarya</taxon>
        <taxon>Ascomycota</taxon>
        <taxon>Pezizomycotina</taxon>
        <taxon>Sordariomycetes</taxon>
        <taxon>Hypocreomycetidae</taxon>
        <taxon>Hypocreales</taxon>
        <taxon>Clavicipitaceae</taxon>
        <taxon>Claviceps</taxon>
    </lineage>
</organism>
<feature type="compositionally biased region" description="Basic and acidic residues" evidence="1">
    <location>
        <begin position="206"/>
        <end position="223"/>
    </location>
</feature>
<evidence type="ECO:0000313" key="3">
    <source>
        <dbReference type="Proteomes" id="UP000748025"/>
    </source>
</evidence>
<feature type="compositionally biased region" description="Acidic residues" evidence="1">
    <location>
        <begin position="136"/>
        <end position="159"/>
    </location>
</feature>
<feature type="compositionally biased region" description="Pro residues" evidence="1">
    <location>
        <begin position="36"/>
        <end position="50"/>
    </location>
</feature>
<feature type="compositionally biased region" description="Low complexity" evidence="1">
    <location>
        <begin position="51"/>
        <end position="64"/>
    </location>
</feature>
<proteinExistence type="predicted"/>
<accession>A0A9P7N7P6</accession>
<keyword evidence="3" id="KW-1185">Reference proteome</keyword>
<gene>
    <name evidence="2" type="ORF">E4U43_002340</name>
</gene>
<protein>
    <submittedName>
        <fullName evidence="2">Uncharacterized protein</fullName>
    </submittedName>
</protein>
<name>A0A9P7N7P6_9HYPO</name>
<dbReference type="AlphaFoldDB" id="A0A9P7N7P6"/>
<sequence>MDGISELEDFGHYNVEDLFRAYTDSLSNLGSSMSPPSIPPPPPPPPPLNIPPSRARLQLAARLAMHQKNNQSAHPLSAALHPNGGEREDEDDDDAMDPFRDGDDDIDDDDDLDADVADAGGRGSWWRSMVGKKTDDADDSDEGDEDGEEEDEEEEEEFGEFAVAEENKSSSGDVMVDNLVLRPLPVNPAKESSRGLSGLWPFGSRSDSKTRREDDKEEAKVDEASTAAEEGTPAGENDKAVEVKEATSRTSIEEPDEDEVEVVGGGV</sequence>
<comment type="caution">
    <text evidence="2">The sequence shown here is derived from an EMBL/GenBank/DDBJ whole genome shotgun (WGS) entry which is preliminary data.</text>
</comment>
<evidence type="ECO:0000256" key="1">
    <source>
        <dbReference type="SAM" id="MobiDB-lite"/>
    </source>
</evidence>
<evidence type="ECO:0000313" key="2">
    <source>
        <dbReference type="EMBL" id="KAG5998919.1"/>
    </source>
</evidence>
<dbReference type="Proteomes" id="UP000748025">
    <property type="component" value="Unassembled WGS sequence"/>
</dbReference>